<dbReference type="OrthoDB" id="61900at2759"/>
<evidence type="ECO:0000313" key="3">
    <source>
        <dbReference type="EMBL" id="KAF7368282.1"/>
    </source>
</evidence>
<reference evidence="3" key="1">
    <citation type="submission" date="2020-05" db="EMBL/GenBank/DDBJ databases">
        <title>Mycena genomes resolve the evolution of fungal bioluminescence.</title>
        <authorList>
            <person name="Tsai I.J."/>
        </authorList>
    </citation>
    <scope>NUCLEOTIDE SEQUENCE</scope>
    <source>
        <strain evidence="3">CCC161011</strain>
    </source>
</reference>
<protein>
    <submittedName>
        <fullName evidence="3">60S ribosomal protein L27a</fullName>
    </submittedName>
</protein>
<gene>
    <name evidence="3" type="ORF">MVEN_00149200</name>
</gene>
<dbReference type="Proteomes" id="UP000620124">
    <property type="component" value="Unassembled WGS sequence"/>
</dbReference>
<organism evidence="3 4">
    <name type="scientific">Mycena venus</name>
    <dbReference type="NCBI Taxonomy" id="2733690"/>
    <lineage>
        <taxon>Eukaryota</taxon>
        <taxon>Fungi</taxon>
        <taxon>Dikarya</taxon>
        <taxon>Basidiomycota</taxon>
        <taxon>Agaricomycotina</taxon>
        <taxon>Agaricomycetes</taxon>
        <taxon>Agaricomycetidae</taxon>
        <taxon>Agaricales</taxon>
        <taxon>Marasmiineae</taxon>
        <taxon>Mycenaceae</taxon>
        <taxon>Mycena</taxon>
    </lineage>
</organism>
<evidence type="ECO:0000256" key="2">
    <source>
        <dbReference type="ARBA" id="ARBA00023274"/>
    </source>
</evidence>
<evidence type="ECO:0000256" key="1">
    <source>
        <dbReference type="ARBA" id="ARBA00022980"/>
    </source>
</evidence>
<keyword evidence="2" id="KW-0687">Ribonucleoprotein</keyword>
<dbReference type="GO" id="GO:1990904">
    <property type="term" value="C:ribonucleoprotein complex"/>
    <property type="evidence" value="ECO:0007669"/>
    <property type="project" value="UniProtKB-KW"/>
</dbReference>
<keyword evidence="1 3" id="KW-0689">Ribosomal protein</keyword>
<accession>A0A8H6YZX5</accession>
<dbReference type="EMBL" id="JACAZI010000002">
    <property type="protein sequence ID" value="KAF7368282.1"/>
    <property type="molecule type" value="Genomic_DNA"/>
</dbReference>
<dbReference type="SUPFAM" id="SSF52080">
    <property type="entry name" value="Ribosomal proteins L15p and L18e"/>
    <property type="match status" value="1"/>
</dbReference>
<comment type="caution">
    <text evidence="3">The sequence shown here is derived from an EMBL/GenBank/DDBJ whole genome shotgun (WGS) entry which is preliminary data.</text>
</comment>
<dbReference type="Gene3D" id="3.100.10.10">
    <property type="match status" value="1"/>
</dbReference>
<keyword evidence="4" id="KW-1185">Reference proteome</keyword>
<dbReference type="AlphaFoldDB" id="A0A8H6YZX5"/>
<name>A0A8H6YZX5_9AGAR</name>
<sequence>MQKTHPRITHLAQSAGVHSESVATIISQAPFLPAFYHIFQALSALAPFPTPARRCTLDDCMNTVIPPVSPPFANTAISSSLRAQAPTPLFQTFERPPRMRTASTAIIPEFMVSLVMRHFHLMRNVRWRPIINVDKLWSLVPAEEKKGLRADSSVVPVIDTLRHGSARSSETACSLSCRSS</sequence>
<proteinExistence type="predicted"/>
<dbReference type="InterPro" id="IPR036227">
    <property type="entry name" value="Ribosomal_uL15/eL18_sf"/>
</dbReference>
<evidence type="ECO:0000313" key="4">
    <source>
        <dbReference type="Proteomes" id="UP000620124"/>
    </source>
</evidence>
<dbReference type="GO" id="GO:0005840">
    <property type="term" value="C:ribosome"/>
    <property type="evidence" value="ECO:0007669"/>
    <property type="project" value="UniProtKB-KW"/>
</dbReference>